<proteinExistence type="predicted"/>
<gene>
    <name evidence="1" type="ORF">SDC9_130088</name>
</gene>
<organism evidence="1">
    <name type="scientific">bioreactor metagenome</name>
    <dbReference type="NCBI Taxonomy" id="1076179"/>
    <lineage>
        <taxon>unclassified sequences</taxon>
        <taxon>metagenomes</taxon>
        <taxon>ecological metagenomes</taxon>
    </lineage>
</organism>
<accession>A0A645D1J9</accession>
<evidence type="ECO:0000313" key="1">
    <source>
        <dbReference type="EMBL" id="MPM83025.1"/>
    </source>
</evidence>
<sequence>MPFRQTDDLCILHIRNSQNLVLQRKSLLPKVLIREISTDDHLDDRKEVRGGEVIKNGSKCSLRQSNLAETCLGILVEGFEDLVINAITELHPDYRKSFAGG</sequence>
<reference evidence="1" key="1">
    <citation type="submission" date="2019-08" db="EMBL/GenBank/DDBJ databases">
        <authorList>
            <person name="Kucharzyk K."/>
            <person name="Murdoch R.W."/>
            <person name="Higgins S."/>
            <person name="Loffler F."/>
        </authorList>
    </citation>
    <scope>NUCLEOTIDE SEQUENCE</scope>
</reference>
<dbReference type="AlphaFoldDB" id="A0A645D1J9"/>
<name>A0A645D1J9_9ZZZZ</name>
<dbReference type="EMBL" id="VSSQ01031932">
    <property type="protein sequence ID" value="MPM83025.1"/>
    <property type="molecule type" value="Genomic_DNA"/>
</dbReference>
<comment type="caution">
    <text evidence="1">The sequence shown here is derived from an EMBL/GenBank/DDBJ whole genome shotgun (WGS) entry which is preliminary data.</text>
</comment>
<protein>
    <submittedName>
        <fullName evidence="1">Uncharacterized protein</fullName>
    </submittedName>
</protein>